<proteinExistence type="predicted"/>
<keyword evidence="2" id="KW-1185">Reference proteome</keyword>
<dbReference type="EMBL" id="QGTQ01000010">
    <property type="protein sequence ID" value="PWW01194.1"/>
    <property type="molecule type" value="Genomic_DNA"/>
</dbReference>
<protein>
    <submittedName>
        <fullName evidence="1">ArpU family phage transcriptional regulator</fullName>
    </submittedName>
</protein>
<dbReference type="Proteomes" id="UP000246635">
    <property type="component" value="Unassembled WGS sequence"/>
</dbReference>
<gene>
    <name evidence="1" type="ORF">DFQ01_11084</name>
</gene>
<dbReference type="OrthoDB" id="2629136at2"/>
<name>A0A2V2YW81_9BACL</name>
<evidence type="ECO:0000313" key="1">
    <source>
        <dbReference type="EMBL" id="PWW01194.1"/>
    </source>
</evidence>
<sequence>MAVQRYADGNPGLDNYLWFGEAAEQLLIPLEPLAGSDVISAGKEDTKMRKLTVTKSNVTMVPLDWLCVRYAKLQKEIKKNPRDELLEESYIIATQLQAMGMNELVKQERPTLEDQLELIPLPQKEEYVPVVCSLLREHYRRQLRMTSLEQQLKLSPKLEYPSMTASYSGMPRGGAAASPLEAAFVRQENRLEMLQWELDELASRMYPMNRALDTLSLEQMEIIQQKYLVRREPKDDRLIDEIGIGRQKFYLLKSTAFIRIASSLHLI</sequence>
<dbReference type="RefSeq" id="WP_110044686.1">
    <property type="nucleotide sequence ID" value="NZ_CP054613.1"/>
</dbReference>
<comment type="caution">
    <text evidence="1">The sequence shown here is derived from an EMBL/GenBank/DDBJ whole genome shotgun (WGS) entry which is preliminary data.</text>
</comment>
<accession>A0A2V2YW81</accession>
<dbReference type="AlphaFoldDB" id="A0A2V2YW81"/>
<organism evidence="1 2">
    <name type="scientific">Paenibacillus cellulosilyticus</name>
    <dbReference type="NCBI Taxonomy" id="375489"/>
    <lineage>
        <taxon>Bacteria</taxon>
        <taxon>Bacillati</taxon>
        <taxon>Bacillota</taxon>
        <taxon>Bacilli</taxon>
        <taxon>Bacillales</taxon>
        <taxon>Paenibacillaceae</taxon>
        <taxon>Paenibacillus</taxon>
    </lineage>
</organism>
<evidence type="ECO:0000313" key="2">
    <source>
        <dbReference type="Proteomes" id="UP000246635"/>
    </source>
</evidence>
<reference evidence="1 2" key="1">
    <citation type="submission" date="2018-05" db="EMBL/GenBank/DDBJ databases">
        <title>Genomic Encyclopedia of Type Strains, Phase III (KMG-III): the genomes of soil and plant-associated and newly described type strains.</title>
        <authorList>
            <person name="Whitman W."/>
        </authorList>
    </citation>
    <scope>NUCLEOTIDE SEQUENCE [LARGE SCALE GENOMIC DNA]</scope>
    <source>
        <strain evidence="1 2">CECT 5696</strain>
    </source>
</reference>